<comment type="similarity">
    <text evidence="2">Belongs to the peptidase M24B family.</text>
</comment>
<gene>
    <name evidence="10" type="ORF">FVE85_2336</name>
</gene>
<dbReference type="Gene3D" id="3.40.350.10">
    <property type="entry name" value="Creatinase/prolidase N-terminal domain"/>
    <property type="match status" value="2"/>
</dbReference>
<dbReference type="GO" id="GO:0005737">
    <property type="term" value="C:cytoplasm"/>
    <property type="evidence" value="ECO:0007669"/>
    <property type="project" value="UniProtKB-ARBA"/>
</dbReference>
<keyword evidence="11" id="KW-1185">Reference proteome</keyword>
<dbReference type="InterPro" id="IPR029149">
    <property type="entry name" value="Creatin/AminoP/Spt16_N"/>
</dbReference>
<name>A0A5J4YX74_PORPP</name>
<feature type="domain" description="Peptidase M24 C-terminal" evidence="9">
    <location>
        <begin position="618"/>
        <end position="680"/>
    </location>
</feature>
<keyword evidence="10" id="KW-0645">Protease</keyword>
<dbReference type="SUPFAM" id="SSF55920">
    <property type="entry name" value="Creatinase/aminopeptidase"/>
    <property type="match status" value="1"/>
</dbReference>
<dbReference type="GO" id="GO:0070006">
    <property type="term" value="F:metalloaminopeptidase activity"/>
    <property type="evidence" value="ECO:0007669"/>
    <property type="project" value="InterPro"/>
</dbReference>
<dbReference type="OrthoDB" id="9995434at2759"/>
<evidence type="ECO:0000313" key="10">
    <source>
        <dbReference type="EMBL" id="KAA8496181.1"/>
    </source>
</evidence>
<dbReference type="InterPro" id="IPR050422">
    <property type="entry name" value="X-Pro_aminopeptidase_P"/>
</dbReference>
<keyword evidence="4" id="KW-0378">Hydrolase</keyword>
<organism evidence="10 11">
    <name type="scientific">Porphyridium purpureum</name>
    <name type="common">Red alga</name>
    <name type="synonym">Porphyridium cruentum</name>
    <dbReference type="NCBI Taxonomy" id="35688"/>
    <lineage>
        <taxon>Eukaryota</taxon>
        <taxon>Rhodophyta</taxon>
        <taxon>Bangiophyceae</taxon>
        <taxon>Porphyridiales</taxon>
        <taxon>Porphyridiaceae</taxon>
        <taxon>Porphyridium</taxon>
    </lineage>
</organism>
<evidence type="ECO:0000259" key="7">
    <source>
        <dbReference type="Pfam" id="PF00557"/>
    </source>
</evidence>
<feature type="domain" description="Peptidase M24" evidence="7">
    <location>
        <begin position="384"/>
        <end position="604"/>
    </location>
</feature>
<evidence type="ECO:0000256" key="5">
    <source>
        <dbReference type="ARBA" id="ARBA00023211"/>
    </source>
</evidence>
<reference evidence="11" key="1">
    <citation type="journal article" date="2019" name="Nat. Commun.">
        <title>Expansion of phycobilisome linker gene families in mesophilic red algae.</title>
        <authorList>
            <person name="Lee J."/>
            <person name="Kim D."/>
            <person name="Bhattacharya D."/>
            <person name="Yoon H.S."/>
        </authorList>
    </citation>
    <scope>NUCLEOTIDE SEQUENCE [LARGE SCALE GENOMIC DNA]</scope>
    <source>
        <strain evidence="11">CCMP 1328</strain>
    </source>
</reference>
<dbReference type="SUPFAM" id="SSF53092">
    <property type="entry name" value="Creatinase/prolidase N-terminal domain"/>
    <property type="match status" value="1"/>
</dbReference>
<dbReference type="Pfam" id="PF16189">
    <property type="entry name" value="Creatinase_N_2"/>
    <property type="match status" value="1"/>
</dbReference>
<evidence type="ECO:0000259" key="8">
    <source>
        <dbReference type="Pfam" id="PF01321"/>
    </source>
</evidence>
<dbReference type="AlphaFoldDB" id="A0A5J4YX74"/>
<keyword evidence="3" id="KW-0479">Metal-binding</keyword>
<dbReference type="PANTHER" id="PTHR43763">
    <property type="entry name" value="XAA-PRO AMINOPEPTIDASE 1"/>
    <property type="match status" value="1"/>
</dbReference>
<sequence length="709" mass="77197">MDAAGLALVQNELLTEHGLDALIIPHGDAHASEYTAPCFERLHFASGFSGSAGTGLITREAALLWTDARYFLQATQQLRAPWKLMRMPFRAAAEPQAALKSETKPKGVSADADSEAREADMTMQEYIATALPADAKVGVDGWLYTERQAKQLIDANVCLVPLSGPNLVDVVWERFSGKHCARPDTPCHAVRLHELQWSGAPSEHKLALIREHIRTQSTERSSLLVSALDEVAWVLNIRGEDVPHTPVALAYLWIRPHDCVLYIHANATASQSVRDYLDSLNVRVAAYDSRALLEDISGVAPATVSAPARIPAADALVASPECLDPRTGTGMASTSSGPMCTCSQKVWMDPDTTSMLLTQTSASSLHQSPIPMMKAVKNRAELNGLRSAHVKDAVAMVRLLHWLEHGALQGVFPTECDIAEKALEFRAQQPGFLDISFGTICAVGANAAIIHYQPERGEALYCSNARTSAEELVLIDSGGQYLEGTTDVTRTIQLGGAASRHVRECFTRVLQGHIQMETLVFPAGTLGAVLDASARAQLWRAGLDYRHGTGHGVGAALCVHEGPQTISSRVGTAPVGIVEGMCVSNEPGYYEEGKFGVRIESVVVAVRANTAHQFGSTPYITFENITHVPIQQSLLELSLMSQSELDWLNDYHMRIWHKLRHAWPWTDDELRWLEDATRAISKSDASTGTGKADEQEASTTRAKRARVNP</sequence>
<dbReference type="PANTHER" id="PTHR43763:SF6">
    <property type="entry name" value="XAA-PRO AMINOPEPTIDASE 1"/>
    <property type="match status" value="1"/>
</dbReference>
<dbReference type="Pfam" id="PF00557">
    <property type="entry name" value="Peptidase_M24"/>
    <property type="match status" value="1"/>
</dbReference>
<dbReference type="InterPro" id="IPR032416">
    <property type="entry name" value="Peptidase_M24_C"/>
</dbReference>
<evidence type="ECO:0000256" key="6">
    <source>
        <dbReference type="SAM" id="MobiDB-lite"/>
    </source>
</evidence>
<dbReference type="FunFam" id="3.90.230.10:FF:000007">
    <property type="entry name" value="Xaa-Pro aminopeptidase P"/>
    <property type="match status" value="1"/>
</dbReference>
<dbReference type="GO" id="GO:0046872">
    <property type="term" value="F:metal ion binding"/>
    <property type="evidence" value="ECO:0007669"/>
    <property type="project" value="UniProtKB-KW"/>
</dbReference>
<evidence type="ECO:0000256" key="3">
    <source>
        <dbReference type="ARBA" id="ARBA00022723"/>
    </source>
</evidence>
<dbReference type="Pfam" id="PF16188">
    <property type="entry name" value="Peptidase_M24_C"/>
    <property type="match status" value="1"/>
</dbReference>
<comment type="cofactor">
    <cofactor evidence="1">
        <name>Mn(2+)</name>
        <dbReference type="ChEBI" id="CHEBI:29035"/>
    </cofactor>
</comment>
<dbReference type="Pfam" id="PF01321">
    <property type="entry name" value="Creatinase_N"/>
    <property type="match status" value="1"/>
</dbReference>
<dbReference type="Gene3D" id="3.90.230.10">
    <property type="entry name" value="Creatinase/methionine aminopeptidase superfamily"/>
    <property type="match status" value="1"/>
</dbReference>
<keyword evidence="10" id="KW-0031">Aminopeptidase</keyword>
<dbReference type="InterPro" id="IPR033740">
    <property type="entry name" value="Pept_M24B"/>
</dbReference>
<feature type="domain" description="Creatinase N-terminal" evidence="8">
    <location>
        <begin position="12"/>
        <end position="144"/>
    </location>
</feature>
<feature type="region of interest" description="Disordered" evidence="6">
    <location>
        <begin position="682"/>
        <end position="709"/>
    </location>
</feature>
<proteinExistence type="inferred from homology"/>
<evidence type="ECO:0000256" key="4">
    <source>
        <dbReference type="ARBA" id="ARBA00022801"/>
    </source>
</evidence>
<dbReference type="Proteomes" id="UP000324585">
    <property type="component" value="Unassembled WGS sequence"/>
</dbReference>
<evidence type="ECO:0000256" key="2">
    <source>
        <dbReference type="ARBA" id="ARBA00008766"/>
    </source>
</evidence>
<evidence type="ECO:0000313" key="11">
    <source>
        <dbReference type="Proteomes" id="UP000324585"/>
    </source>
</evidence>
<dbReference type="EMBL" id="VRMN01000003">
    <property type="protein sequence ID" value="KAA8496181.1"/>
    <property type="molecule type" value="Genomic_DNA"/>
</dbReference>
<dbReference type="InterPro" id="IPR036005">
    <property type="entry name" value="Creatinase/aminopeptidase-like"/>
</dbReference>
<evidence type="ECO:0000256" key="1">
    <source>
        <dbReference type="ARBA" id="ARBA00001936"/>
    </source>
</evidence>
<dbReference type="CDD" id="cd01085">
    <property type="entry name" value="APP"/>
    <property type="match status" value="1"/>
</dbReference>
<dbReference type="InterPro" id="IPR000587">
    <property type="entry name" value="Creatinase_N"/>
</dbReference>
<accession>A0A5J4YX74</accession>
<evidence type="ECO:0000259" key="9">
    <source>
        <dbReference type="Pfam" id="PF16188"/>
    </source>
</evidence>
<keyword evidence="5" id="KW-0464">Manganese</keyword>
<comment type="caution">
    <text evidence="10">The sequence shown here is derived from an EMBL/GenBank/DDBJ whole genome shotgun (WGS) entry which is preliminary data.</text>
</comment>
<protein>
    <submittedName>
        <fullName evidence="10">Xaa-Pro aminopeptidase 1</fullName>
    </submittedName>
</protein>
<dbReference type="OMA" id="EPGMILS"/>
<dbReference type="InterPro" id="IPR000994">
    <property type="entry name" value="Pept_M24"/>
</dbReference>